<comment type="subcellular location">
    <subcellularLocation>
        <location evidence="5">Cytoplasm</location>
    </subcellularLocation>
    <subcellularLocation>
        <location evidence="5">Nucleus</location>
    </subcellularLocation>
</comment>
<evidence type="ECO:0000259" key="10">
    <source>
        <dbReference type="Pfam" id="PF23925"/>
    </source>
</evidence>
<dbReference type="InterPro" id="IPR056164">
    <property type="entry name" value="Beta-prop_ELP1_1st"/>
</dbReference>
<dbReference type="GO" id="GO:0005829">
    <property type="term" value="C:cytosol"/>
    <property type="evidence" value="ECO:0007669"/>
    <property type="project" value="TreeGrafter"/>
</dbReference>
<evidence type="ECO:0000256" key="6">
    <source>
        <dbReference type="SAM" id="MobiDB-lite"/>
    </source>
</evidence>
<evidence type="ECO:0000259" key="11">
    <source>
        <dbReference type="Pfam" id="PF23936"/>
    </source>
</evidence>
<dbReference type="InterPro" id="IPR006849">
    <property type="entry name" value="Elp1"/>
</dbReference>
<dbReference type="PANTHER" id="PTHR12747">
    <property type="entry name" value="ELONGATOR COMPLEX PROTEIN 1"/>
    <property type="match status" value="1"/>
</dbReference>
<comment type="pathway">
    <text evidence="1">tRNA modification; 5-methoxycarbonylmethyl-2-thiouridine-tRNA biosynthesis.</text>
</comment>
<dbReference type="InterPro" id="IPR056167">
    <property type="entry name" value="A-sol_ELP1"/>
</dbReference>
<evidence type="ECO:0000259" key="8">
    <source>
        <dbReference type="Pfam" id="PF23797"/>
    </source>
</evidence>
<feature type="domain" description="ELP1 first N-terminal beta-propeller" evidence="7">
    <location>
        <begin position="1"/>
        <end position="362"/>
    </location>
</feature>
<evidence type="ECO:0000259" key="9">
    <source>
        <dbReference type="Pfam" id="PF23878"/>
    </source>
</evidence>
<evidence type="ECO:0000256" key="1">
    <source>
        <dbReference type="ARBA" id="ARBA00005043"/>
    </source>
</evidence>
<dbReference type="InterPro" id="IPR056166">
    <property type="entry name" value="TPR_ELP1"/>
</dbReference>
<organism evidence="12 13">
    <name type="scientific">Cercospora zeae-maydis SCOH1-5</name>
    <dbReference type="NCBI Taxonomy" id="717836"/>
    <lineage>
        <taxon>Eukaryota</taxon>
        <taxon>Fungi</taxon>
        <taxon>Dikarya</taxon>
        <taxon>Ascomycota</taxon>
        <taxon>Pezizomycotina</taxon>
        <taxon>Dothideomycetes</taxon>
        <taxon>Dothideomycetidae</taxon>
        <taxon>Mycosphaerellales</taxon>
        <taxon>Mycosphaerellaceae</taxon>
        <taxon>Cercospora</taxon>
    </lineage>
</organism>
<dbReference type="InterPro" id="IPR056169">
    <property type="entry name" value="HB_ELP1"/>
</dbReference>
<dbReference type="Pfam" id="PF23936">
    <property type="entry name" value="HB_ELP1"/>
    <property type="match status" value="1"/>
</dbReference>
<protein>
    <recommendedName>
        <fullName evidence="5">Elongator complex protein 1</fullName>
    </recommendedName>
</protein>
<dbReference type="GO" id="GO:0002926">
    <property type="term" value="P:tRNA wobble base 5-methoxycarbonylmethyl-2-thiouridinylation"/>
    <property type="evidence" value="ECO:0007669"/>
    <property type="project" value="TreeGrafter"/>
</dbReference>
<dbReference type="Pfam" id="PF23797">
    <property type="entry name" value="Beta-prop_ELP1_2nd"/>
    <property type="match status" value="1"/>
</dbReference>
<dbReference type="Proteomes" id="UP000799539">
    <property type="component" value="Unassembled WGS sequence"/>
</dbReference>
<evidence type="ECO:0000256" key="4">
    <source>
        <dbReference type="ARBA" id="ARBA00022694"/>
    </source>
</evidence>
<keyword evidence="5" id="KW-0539">Nucleus</keyword>
<dbReference type="GO" id="GO:0033588">
    <property type="term" value="C:elongator holoenzyme complex"/>
    <property type="evidence" value="ECO:0007669"/>
    <property type="project" value="InterPro"/>
</dbReference>
<feature type="region of interest" description="Disordered" evidence="6">
    <location>
        <begin position="1140"/>
        <end position="1164"/>
    </location>
</feature>
<dbReference type="EMBL" id="ML992683">
    <property type="protein sequence ID" value="KAF2210146.1"/>
    <property type="molecule type" value="Genomic_DNA"/>
</dbReference>
<feature type="domain" description="ELP1 N-terminal second beta-propeller" evidence="8">
    <location>
        <begin position="385"/>
        <end position="636"/>
    </location>
</feature>
<feature type="domain" description="ELP1 three-helical bundle" evidence="11">
    <location>
        <begin position="1046"/>
        <end position="1218"/>
    </location>
</feature>
<dbReference type="InterPro" id="IPR056165">
    <property type="entry name" value="Beta-prop_ELP1_2nd"/>
</dbReference>
<dbReference type="UniPathway" id="UPA00988"/>
<comment type="function">
    <text evidence="5">Component of the elongator complex which is required for multiple tRNA modifications, including mcm5U (5-methoxycarbonylmethyl uridine), mcm5s2U (5-methoxycarbonylmethyl-2-thiouridine), and ncm5U (5-carbamoylmethyl uridine). The elongator complex catalyzes formation of carboxymethyluridine in the wobble base at position 34 in tRNAs.</text>
</comment>
<keyword evidence="4" id="KW-0819">tRNA processing</keyword>
<accession>A0A6A6F9R2</accession>
<evidence type="ECO:0000256" key="3">
    <source>
        <dbReference type="ARBA" id="ARBA00022490"/>
    </source>
</evidence>
<dbReference type="GO" id="GO:0000049">
    <property type="term" value="F:tRNA binding"/>
    <property type="evidence" value="ECO:0007669"/>
    <property type="project" value="TreeGrafter"/>
</dbReference>
<comment type="similarity">
    <text evidence="2 5">Belongs to the ELP1/IKA1 family.</text>
</comment>
<evidence type="ECO:0000256" key="5">
    <source>
        <dbReference type="PIRNR" id="PIRNR017233"/>
    </source>
</evidence>
<evidence type="ECO:0000256" key="2">
    <source>
        <dbReference type="ARBA" id="ARBA00006086"/>
    </source>
</evidence>
<keyword evidence="3 5" id="KW-0963">Cytoplasm</keyword>
<sequence>MRNLRNISHSIFHFPISSDSDSPLTATAWESPSNLICAFGPTPTNPALSLKRYNKTQNSSPSDGALIASWDAPPPNPDLPYDTILDIHSHPDQGTISLILAGGDIIVVREDPQDGQDLIEIVGSVDVGISAAEWSPDEELLVIVTKAQTILFMNREFESTTDGAAIDLRPEDVLHSANLHVDVGWGKKETQFLGPGARAKGLKDPTVKDVVDRGVLSHFDDGESVGVSWRGDGEFVAVNSIVEVEGGENGEKMKRRVVRVYSREGLLDSASEAVDGLESAVAWKPSGQIIAGVQRREAEGRIDVVFLERNGLRHGEFKLRLSKEECDTIGQKIDLQWNSDSSVLAVTMKDRLACHTGQDLRWLNYSFEVARGSVKPPFDYGVVAVIDGRSLKVTPLRTANVPPPMAFDEVDLPENAIDVAVDSSGMRIAVLHSDRISVLNCNYGAKPAKPAKILESLHLDLPPGTAGRQLCFDADDGIVISSSTPAEQGTRISTVSDFGTSDMRVETETVSLFAPTNHDRILFENSKGAVHDFQTKDIVGMLPTACPQVEVWHGDDGDILVGLTAGGLLHVQSNMQKLKITGCTSFAVTHTHLVYTTSSHLLKFVHLQNHGELEIPPDEPEKDERCRNIERGAKLVTVMPSAYSLVLQMPRGNLETIYPRALVLAGIRHEISKKEYKKAFLICRTQRVDMNILHDYAPEKFMNDVDLFIKQVRKVEYIDLFLSSLSEEDVTQTIYKETLKAQESSLGMNVLANGNISHPPASTKSKVNKVCDAFLKALSNREETYLQSIITAHVCKDPPDLPAGLALVSTLRKEGKQDQLEQAVDHICFLADANRLYDTALGIYDLEVTLLVAQQSQKDPREYLPYLQSLKDMESLRQRFAIDNDLKRHVKALGHLHALEAFDEVKMYAAKHELYSQAIELYRYDNARLTELMRIYADFLISRNRYKEAGIAFEYIGNYTAAFEAYRSVGSLWRECLSCTADMPEEQVLAAARDLAEGCEESKDYNSAATIHLEYLNDLHEACRLLCKAYSFAEAIRLVTRRKQLDLLKSVIDPGLIETSATTTELLAEMKTQLQHQLPRLHDLRQKKQEDPMAFLDGSGAAANVDIPDDISLAPTDATTSAGTFMTRYTGNKSNLLGSVATDATRKTSKNRRKEERKRARGKKGTVYEEEYLVNSIERLIERLNETGSDVSRLVEGLMRRGMRERAVAVESAFADVEAACRGCLDEVFLVDDGAQQRIPNAQEQEQSGLGPEMHRPWGGEGVLFEALTAKRKEKPVIKVFERLGLLER</sequence>
<evidence type="ECO:0000259" key="7">
    <source>
        <dbReference type="Pfam" id="PF04762"/>
    </source>
</evidence>
<dbReference type="PANTHER" id="PTHR12747:SF0">
    <property type="entry name" value="ELONGATOR COMPLEX PROTEIN 1"/>
    <property type="match status" value="1"/>
</dbReference>
<dbReference type="Pfam" id="PF23878">
    <property type="entry name" value="TPR_ELP1"/>
    <property type="match status" value="1"/>
</dbReference>
<dbReference type="OrthoDB" id="40048at2759"/>
<gene>
    <name evidence="12" type="ORF">CERZMDRAFT_46102</name>
</gene>
<evidence type="ECO:0000313" key="12">
    <source>
        <dbReference type="EMBL" id="KAF2210146.1"/>
    </source>
</evidence>
<evidence type="ECO:0000313" key="13">
    <source>
        <dbReference type="Proteomes" id="UP000799539"/>
    </source>
</evidence>
<feature type="domain" description="ELP1 alpha-solenoid" evidence="10">
    <location>
        <begin position="660"/>
        <end position="870"/>
    </location>
</feature>
<keyword evidence="13" id="KW-1185">Reference proteome</keyword>
<dbReference type="PIRSF" id="PIRSF017233">
    <property type="entry name" value="IKAP"/>
    <property type="match status" value="1"/>
</dbReference>
<dbReference type="Pfam" id="PF23925">
    <property type="entry name" value="A-sol_ELP1"/>
    <property type="match status" value="1"/>
</dbReference>
<reference evidence="12" key="1">
    <citation type="journal article" date="2020" name="Stud. Mycol.">
        <title>101 Dothideomycetes genomes: a test case for predicting lifestyles and emergence of pathogens.</title>
        <authorList>
            <person name="Haridas S."/>
            <person name="Albert R."/>
            <person name="Binder M."/>
            <person name="Bloem J."/>
            <person name="Labutti K."/>
            <person name="Salamov A."/>
            <person name="Andreopoulos B."/>
            <person name="Baker S."/>
            <person name="Barry K."/>
            <person name="Bills G."/>
            <person name="Bluhm B."/>
            <person name="Cannon C."/>
            <person name="Castanera R."/>
            <person name="Culley D."/>
            <person name="Daum C."/>
            <person name="Ezra D."/>
            <person name="Gonzalez J."/>
            <person name="Henrissat B."/>
            <person name="Kuo A."/>
            <person name="Liang C."/>
            <person name="Lipzen A."/>
            <person name="Lutzoni F."/>
            <person name="Magnuson J."/>
            <person name="Mondo S."/>
            <person name="Nolan M."/>
            <person name="Ohm R."/>
            <person name="Pangilinan J."/>
            <person name="Park H.-J."/>
            <person name="Ramirez L."/>
            <person name="Alfaro M."/>
            <person name="Sun H."/>
            <person name="Tritt A."/>
            <person name="Yoshinaga Y."/>
            <person name="Zwiers L.-H."/>
            <person name="Turgeon B."/>
            <person name="Goodwin S."/>
            <person name="Spatafora J."/>
            <person name="Crous P."/>
            <person name="Grigoriev I."/>
        </authorList>
    </citation>
    <scope>NUCLEOTIDE SEQUENCE</scope>
    <source>
        <strain evidence="12">SCOH1-5</strain>
    </source>
</reference>
<dbReference type="GO" id="GO:0005634">
    <property type="term" value="C:nucleus"/>
    <property type="evidence" value="ECO:0007669"/>
    <property type="project" value="UniProtKB-SubCell"/>
</dbReference>
<name>A0A6A6F9R2_9PEZI</name>
<proteinExistence type="inferred from homology"/>
<dbReference type="Pfam" id="PF04762">
    <property type="entry name" value="Beta-prop_ELP1_1st"/>
    <property type="match status" value="1"/>
</dbReference>
<feature type="domain" description="ELP1 TPR" evidence="9">
    <location>
        <begin position="878"/>
        <end position="1037"/>
    </location>
</feature>
<dbReference type="SUPFAM" id="SSF69322">
    <property type="entry name" value="Tricorn protease domain 2"/>
    <property type="match status" value="1"/>
</dbReference>